<gene>
    <name evidence="1" type="ORF">SK128_025862</name>
</gene>
<evidence type="ECO:0000313" key="2">
    <source>
        <dbReference type="Proteomes" id="UP001381693"/>
    </source>
</evidence>
<keyword evidence="2" id="KW-1185">Reference proteome</keyword>
<name>A0AAN8XHF1_HALRR</name>
<dbReference type="AlphaFoldDB" id="A0AAN8XHF1"/>
<proteinExistence type="predicted"/>
<evidence type="ECO:0000313" key="1">
    <source>
        <dbReference type="EMBL" id="KAK7078319.1"/>
    </source>
</evidence>
<dbReference type="EMBL" id="JAXCGZ010007892">
    <property type="protein sequence ID" value="KAK7078319.1"/>
    <property type="molecule type" value="Genomic_DNA"/>
</dbReference>
<sequence length="67" mass="7640">GHRGRGVEAAHWYLPDTATPKVTHLQIPNPSKMSGWNRLPHLSLQYYTTIPLTKVEYQLHRGGNFSN</sequence>
<reference evidence="1 2" key="1">
    <citation type="submission" date="2023-11" db="EMBL/GenBank/DDBJ databases">
        <title>Halocaridina rubra genome assembly.</title>
        <authorList>
            <person name="Smith C."/>
        </authorList>
    </citation>
    <scope>NUCLEOTIDE SEQUENCE [LARGE SCALE GENOMIC DNA]</scope>
    <source>
        <strain evidence="1">EP-1</strain>
        <tissue evidence="1">Whole</tissue>
    </source>
</reference>
<comment type="caution">
    <text evidence="1">The sequence shown here is derived from an EMBL/GenBank/DDBJ whole genome shotgun (WGS) entry which is preliminary data.</text>
</comment>
<dbReference type="Proteomes" id="UP001381693">
    <property type="component" value="Unassembled WGS sequence"/>
</dbReference>
<feature type="non-terminal residue" evidence="1">
    <location>
        <position position="1"/>
    </location>
</feature>
<organism evidence="1 2">
    <name type="scientific">Halocaridina rubra</name>
    <name type="common">Hawaiian red shrimp</name>
    <dbReference type="NCBI Taxonomy" id="373956"/>
    <lineage>
        <taxon>Eukaryota</taxon>
        <taxon>Metazoa</taxon>
        <taxon>Ecdysozoa</taxon>
        <taxon>Arthropoda</taxon>
        <taxon>Crustacea</taxon>
        <taxon>Multicrustacea</taxon>
        <taxon>Malacostraca</taxon>
        <taxon>Eumalacostraca</taxon>
        <taxon>Eucarida</taxon>
        <taxon>Decapoda</taxon>
        <taxon>Pleocyemata</taxon>
        <taxon>Caridea</taxon>
        <taxon>Atyoidea</taxon>
        <taxon>Atyidae</taxon>
        <taxon>Halocaridina</taxon>
    </lineage>
</organism>
<accession>A0AAN8XHF1</accession>
<protein>
    <submittedName>
        <fullName evidence="1">Uncharacterized protein</fullName>
    </submittedName>
</protein>